<dbReference type="InterPro" id="IPR000182">
    <property type="entry name" value="GNAT_dom"/>
</dbReference>
<sequence length="153" mass="16692">MAEGNDAEVTIDIVDVLDDGVRAAVERLLPQLSRSAAFDGQTLAWVVAHEATTLFVARLGDAVVGALTLVMYPLPTGLRAHIDDVVVDDDVRGRGVGEALVRAALERAVEVGARTVDLTSRPSREAAIRLYERVGFRRRDSTLFRWEPPRDDG</sequence>
<reference evidence="4 5" key="1">
    <citation type="submission" date="2021-11" db="EMBL/GenBank/DDBJ databases">
        <title>Draft genome sequence of Actinomycetospora sp. SF1 isolated from the rhizosphere soil.</title>
        <authorList>
            <person name="Duangmal K."/>
            <person name="Chantavorakit T."/>
        </authorList>
    </citation>
    <scope>NUCLEOTIDE SEQUENCE [LARGE SCALE GENOMIC DNA]</scope>
    <source>
        <strain evidence="4 5">TBRC 5722</strain>
    </source>
</reference>
<evidence type="ECO:0000256" key="2">
    <source>
        <dbReference type="ARBA" id="ARBA00023315"/>
    </source>
</evidence>
<dbReference type="Gene3D" id="3.40.630.30">
    <property type="match status" value="1"/>
</dbReference>
<dbReference type="SUPFAM" id="SSF55729">
    <property type="entry name" value="Acyl-CoA N-acyltransferases (Nat)"/>
    <property type="match status" value="1"/>
</dbReference>
<dbReference type="PROSITE" id="PS51186">
    <property type="entry name" value="GNAT"/>
    <property type="match status" value="1"/>
</dbReference>
<dbReference type="Proteomes" id="UP001199469">
    <property type="component" value="Unassembled WGS sequence"/>
</dbReference>
<gene>
    <name evidence="4" type="ORF">LQ327_23025</name>
</gene>
<evidence type="ECO:0000259" key="3">
    <source>
        <dbReference type="PROSITE" id="PS51186"/>
    </source>
</evidence>
<comment type="caution">
    <text evidence="4">The sequence shown here is derived from an EMBL/GenBank/DDBJ whole genome shotgun (WGS) entry which is preliminary data.</text>
</comment>
<dbReference type="InterPro" id="IPR050832">
    <property type="entry name" value="Bact_Acetyltransf"/>
</dbReference>
<proteinExistence type="predicted"/>
<dbReference type="PANTHER" id="PTHR43877">
    <property type="entry name" value="AMINOALKYLPHOSPHONATE N-ACETYLTRANSFERASE-RELATED-RELATED"/>
    <property type="match status" value="1"/>
</dbReference>
<keyword evidence="2 4" id="KW-0012">Acyltransferase</keyword>
<keyword evidence="1 4" id="KW-0808">Transferase</keyword>
<feature type="domain" description="N-acetyltransferase" evidence="3">
    <location>
        <begin position="11"/>
        <end position="153"/>
    </location>
</feature>
<evidence type="ECO:0000313" key="4">
    <source>
        <dbReference type="EMBL" id="MCD2196252.1"/>
    </source>
</evidence>
<protein>
    <submittedName>
        <fullName evidence="4">GNAT family N-acetyltransferase</fullName>
        <ecNumber evidence="4">2.3.1.-</ecNumber>
    </submittedName>
</protein>
<dbReference type="Pfam" id="PF00583">
    <property type="entry name" value="Acetyltransf_1"/>
    <property type="match status" value="1"/>
</dbReference>
<dbReference type="EC" id="2.3.1.-" evidence="4"/>
<dbReference type="RefSeq" id="WP_230738105.1">
    <property type="nucleotide sequence ID" value="NZ_JAJNDB010000005.1"/>
</dbReference>
<dbReference type="InterPro" id="IPR016181">
    <property type="entry name" value="Acyl_CoA_acyltransferase"/>
</dbReference>
<evidence type="ECO:0000256" key="1">
    <source>
        <dbReference type="ARBA" id="ARBA00022679"/>
    </source>
</evidence>
<dbReference type="GO" id="GO:0016746">
    <property type="term" value="F:acyltransferase activity"/>
    <property type="evidence" value="ECO:0007669"/>
    <property type="project" value="UniProtKB-KW"/>
</dbReference>
<dbReference type="EMBL" id="JAJNDB010000005">
    <property type="protein sequence ID" value="MCD2196252.1"/>
    <property type="molecule type" value="Genomic_DNA"/>
</dbReference>
<evidence type="ECO:0000313" key="5">
    <source>
        <dbReference type="Proteomes" id="UP001199469"/>
    </source>
</evidence>
<keyword evidence="5" id="KW-1185">Reference proteome</keyword>
<organism evidence="4 5">
    <name type="scientific">Actinomycetospora endophytica</name>
    <dbReference type="NCBI Taxonomy" id="2291215"/>
    <lineage>
        <taxon>Bacteria</taxon>
        <taxon>Bacillati</taxon>
        <taxon>Actinomycetota</taxon>
        <taxon>Actinomycetes</taxon>
        <taxon>Pseudonocardiales</taxon>
        <taxon>Pseudonocardiaceae</taxon>
        <taxon>Actinomycetospora</taxon>
    </lineage>
</organism>
<name>A0ABS8PEA7_9PSEU</name>
<accession>A0ABS8PEA7</accession>